<protein>
    <submittedName>
        <fullName evidence="1">GatB/YqeY domain-containing protein</fullName>
    </submittedName>
</protein>
<dbReference type="EMBL" id="JBIAQY010000025">
    <property type="protein sequence ID" value="MFF3574203.1"/>
    <property type="molecule type" value="Genomic_DNA"/>
</dbReference>
<dbReference type="Gene3D" id="1.10.1510.10">
    <property type="entry name" value="Uncharacterised protein YqeY/AIM41 PF09424, N-terminal domain"/>
    <property type="match status" value="1"/>
</dbReference>
<dbReference type="PANTHER" id="PTHR28055:SF1">
    <property type="entry name" value="ALTERED INHERITANCE OF MITOCHONDRIA PROTEIN 41, MITOCHONDRIAL"/>
    <property type="match status" value="1"/>
</dbReference>
<dbReference type="RefSeq" id="WP_040826166.1">
    <property type="nucleotide sequence ID" value="NZ_JBIAQY010000025.1"/>
</dbReference>
<evidence type="ECO:0000313" key="1">
    <source>
        <dbReference type="EMBL" id="MFF3574203.1"/>
    </source>
</evidence>
<proteinExistence type="predicted"/>
<gene>
    <name evidence="1" type="ORF">ACFYXQ_41300</name>
</gene>
<name>A0ABW6SD07_9NOCA</name>
<reference evidence="1 2" key="1">
    <citation type="submission" date="2024-10" db="EMBL/GenBank/DDBJ databases">
        <title>The Natural Products Discovery Center: Release of the First 8490 Sequenced Strains for Exploring Actinobacteria Biosynthetic Diversity.</title>
        <authorList>
            <person name="Kalkreuter E."/>
            <person name="Kautsar S.A."/>
            <person name="Yang D."/>
            <person name="Bader C.D."/>
            <person name="Teijaro C.N."/>
            <person name="Fluegel L."/>
            <person name="Davis C.M."/>
            <person name="Simpson J.R."/>
            <person name="Lauterbach L."/>
            <person name="Steele A.D."/>
            <person name="Gui C."/>
            <person name="Meng S."/>
            <person name="Li G."/>
            <person name="Viehrig K."/>
            <person name="Ye F."/>
            <person name="Su P."/>
            <person name="Kiefer A.F."/>
            <person name="Nichols A."/>
            <person name="Cepeda A.J."/>
            <person name="Yan W."/>
            <person name="Fan B."/>
            <person name="Jiang Y."/>
            <person name="Adhikari A."/>
            <person name="Zheng C.-J."/>
            <person name="Schuster L."/>
            <person name="Cowan T.M."/>
            <person name="Smanski M.J."/>
            <person name="Chevrette M.G."/>
            <person name="De Carvalho L.P.S."/>
            <person name="Shen B."/>
        </authorList>
    </citation>
    <scope>NUCLEOTIDE SEQUENCE [LARGE SCALE GENOMIC DNA]</scope>
    <source>
        <strain evidence="1 2">NPDC002593</strain>
    </source>
</reference>
<dbReference type="InterPro" id="IPR019004">
    <property type="entry name" value="YqeY/Aim41"/>
</dbReference>
<dbReference type="SUPFAM" id="SSF89095">
    <property type="entry name" value="GatB/YqeY motif"/>
    <property type="match status" value="1"/>
</dbReference>
<keyword evidence="2" id="KW-1185">Reference proteome</keyword>
<dbReference type="InterPro" id="IPR003789">
    <property type="entry name" value="Asn/Gln_tRNA_amidoTrase-B-like"/>
</dbReference>
<organism evidence="1 2">
    <name type="scientific">Nocardia jiangxiensis</name>
    <dbReference type="NCBI Taxonomy" id="282685"/>
    <lineage>
        <taxon>Bacteria</taxon>
        <taxon>Bacillati</taxon>
        <taxon>Actinomycetota</taxon>
        <taxon>Actinomycetes</taxon>
        <taxon>Mycobacteriales</taxon>
        <taxon>Nocardiaceae</taxon>
        <taxon>Nocardia</taxon>
    </lineage>
</organism>
<sequence length="123" mass="13041">MSTDPIAQVPPLRERLRAALPDAMKRRDRCATAALRSALAAIDNAEAVTIDDLSAGPVEASALGPGSAEVPRRELTESDIERIVRAEVDERHAAAGEFDARGRADRVAALRAEAAVLEAFLLG</sequence>
<comment type="caution">
    <text evidence="1">The sequence shown here is derived from an EMBL/GenBank/DDBJ whole genome shotgun (WGS) entry which is preliminary data.</text>
</comment>
<evidence type="ECO:0000313" key="2">
    <source>
        <dbReference type="Proteomes" id="UP001601992"/>
    </source>
</evidence>
<dbReference type="InterPro" id="IPR042184">
    <property type="entry name" value="YqeY/Aim41_N"/>
</dbReference>
<accession>A0ABW6SD07</accession>
<dbReference type="PANTHER" id="PTHR28055">
    <property type="entry name" value="ALTERED INHERITANCE OF MITOCHONDRIA PROTEIN 41, MITOCHONDRIAL"/>
    <property type="match status" value="1"/>
</dbReference>
<dbReference type="Proteomes" id="UP001601992">
    <property type="component" value="Unassembled WGS sequence"/>
</dbReference>